<feature type="region of interest" description="Disordered" evidence="1">
    <location>
        <begin position="25"/>
        <end position="58"/>
    </location>
</feature>
<proteinExistence type="predicted"/>
<accession>A0A5N5UG16</accession>
<comment type="caution">
    <text evidence="2">The sequence shown here is derived from an EMBL/GenBank/DDBJ whole genome shotgun (WGS) entry which is preliminary data.</text>
</comment>
<evidence type="ECO:0000256" key="1">
    <source>
        <dbReference type="SAM" id="MobiDB-lite"/>
    </source>
</evidence>
<dbReference type="EMBL" id="QKKZ01000004">
    <property type="protein sequence ID" value="KAB7513417.1"/>
    <property type="molecule type" value="Genomic_DNA"/>
</dbReference>
<dbReference type="Proteomes" id="UP000326865">
    <property type="component" value="Unassembled WGS sequence"/>
</dbReference>
<evidence type="ECO:0000313" key="4">
    <source>
        <dbReference type="Proteomes" id="UP000326207"/>
    </source>
</evidence>
<dbReference type="RefSeq" id="WP_152134223.1">
    <property type="nucleotide sequence ID" value="NZ_QKKZ01000004.1"/>
</dbReference>
<evidence type="ECO:0000313" key="3">
    <source>
        <dbReference type="EMBL" id="KAB7517400.1"/>
    </source>
</evidence>
<evidence type="ECO:0000313" key="2">
    <source>
        <dbReference type="EMBL" id="KAB7513417.1"/>
    </source>
</evidence>
<sequence length="155" mass="17051">MDNDLFLDRPNLVYALFRCVRRDATQRGGGPTGAVDGTRHRRHHRRDGHSGRRPFARKRGWLGENESFELETVADSAREEAASLASAASFEPLRVGHHASSGAIGSRLRRLVRDLDPDVVGSENAGHQMNAVGSVAFPVIGSDSYDVLVVRHVRE</sequence>
<dbReference type="Proteomes" id="UP000326207">
    <property type="component" value="Unassembled WGS sequence"/>
</dbReference>
<reference evidence="4 5" key="1">
    <citation type="submission" date="2019-10" db="EMBL/GenBank/DDBJ databases">
        <title>Unraveling microbial dark matter from salterns through culturing: the case of the genus Halosegnis.</title>
        <authorList>
            <person name="Duran-Viseras A."/>
            <person name="Andrei A.-S."/>
            <person name="Vera-Gargallo B."/>
            <person name="Ghai R."/>
            <person name="Sanchez-Porro C."/>
            <person name="Ventosa A."/>
        </authorList>
    </citation>
    <scope>NUCLEOTIDE SEQUENCE [LARGE SCALE GENOMIC DNA]</scope>
    <source>
        <strain evidence="2 5">F18-79</strain>
        <strain evidence="3 4">F19-13</strain>
    </source>
</reference>
<keyword evidence="5" id="KW-1185">Reference proteome</keyword>
<dbReference type="EMBL" id="QMDY01000005">
    <property type="protein sequence ID" value="KAB7517400.1"/>
    <property type="molecule type" value="Genomic_DNA"/>
</dbReference>
<accession>A0A5N5U4N4</accession>
<name>A0A5N5U4N4_9EURY</name>
<gene>
    <name evidence="2" type="ORF">DM867_10590</name>
    <name evidence="3" type="ORF">DP108_10335</name>
</gene>
<feature type="compositionally biased region" description="Basic residues" evidence="1">
    <location>
        <begin position="39"/>
        <end position="58"/>
    </location>
</feature>
<evidence type="ECO:0008006" key="6">
    <source>
        <dbReference type="Google" id="ProtNLM"/>
    </source>
</evidence>
<protein>
    <recommendedName>
        <fullName evidence="6">Universal stress protein</fullName>
    </recommendedName>
</protein>
<dbReference type="AlphaFoldDB" id="A0A5N5U4N4"/>
<evidence type="ECO:0000313" key="5">
    <source>
        <dbReference type="Proteomes" id="UP000326865"/>
    </source>
</evidence>
<organism evidence="2 5">
    <name type="scientific">Halosegnis rubeus</name>
    <dbReference type="NCBI Taxonomy" id="2212850"/>
    <lineage>
        <taxon>Archaea</taxon>
        <taxon>Methanobacteriati</taxon>
        <taxon>Methanobacteriota</taxon>
        <taxon>Stenosarchaea group</taxon>
        <taxon>Halobacteria</taxon>
        <taxon>Halobacteriales</taxon>
        <taxon>Natronomonadaceae</taxon>
        <taxon>Halosegnis</taxon>
    </lineage>
</organism>